<gene>
    <name evidence="3" type="ORF">THAOC_21502</name>
</gene>
<organism evidence="3 4">
    <name type="scientific">Thalassiosira oceanica</name>
    <name type="common">Marine diatom</name>
    <dbReference type="NCBI Taxonomy" id="159749"/>
    <lineage>
        <taxon>Eukaryota</taxon>
        <taxon>Sar</taxon>
        <taxon>Stramenopiles</taxon>
        <taxon>Ochrophyta</taxon>
        <taxon>Bacillariophyta</taxon>
        <taxon>Coscinodiscophyceae</taxon>
        <taxon>Thalassiosirophycidae</taxon>
        <taxon>Thalassiosirales</taxon>
        <taxon>Thalassiosiraceae</taxon>
        <taxon>Thalassiosira</taxon>
    </lineage>
</organism>
<feature type="region of interest" description="Disordered" evidence="1">
    <location>
        <begin position="105"/>
        <end position="129"/>
    </location>
</feature>
<evidence type="ECO:0000313" key="4">
    <source>
        <dbReference type="Proteomes" id="UP000266841"/>
    </source>
</evidence>
<feature type="domain" description="TPM" evidence="2">
    <location>
        <begin position="180"/>
        <end position="302"/>
    </location>
</feature>
<evidence type="ECO:0000313" key="3">
    <source>
        <dbReference type="EMBL" id="EJK58377.1"/>
    </source>
</evidence>
<dbReference type="AlphaFoldDB" id="K0SIP6"/>
<dbReference type="InterPro" id="IPR007621">
    <property type="entry name" value="TPM_dom"/>
</dbReference>
<accession>K0SIP6</accession>
<reference evidence="3 4" key="1">
    <citation type="journal article" date="2012" name="Genome Biol.">
        <title>Genome and low-iron response of an oceanic diatom adapted to chronic iron limitation.</title>
        <authorList>
            <person name="Lommer M."/>
            <person name="Specht M."/>
            <person name="Roy A.S."/>
            <person name="Kraemer L."/>
            <person name="Andreson R."/>
            <person name="Gutowska M.A."/>
            <person name="Wolf J."/>
            <person name="Bergner S.V."/>
            <person name="Schilhabel M.B."/>
            <person name="Klostermeier U.C."/>
            <person name="Beiko R.G."/>
            <person name="Rosenstiel P."/>
            <person name="Hippler M."/>
            <person name="Laroche J."/>
        </authorList>
    </citation>
    <scope>NUCLEOTIDE SEQUENCE [LARGE SCALE GENOMIC DNA]</scope>
    <source>
        <strain evidence="3 4">CCMP1005</strain>
    </source>
</reference>
<evidence type="ECO:0000259" key="2">
    <source>
        <dbReference type="Pfam" id="PF04536"/>
    </source>
</evidence>
<dbReference type="Pfam" id="PF04536">
    <property type="entry name" value="TPM_phosphatase"/>
    <property type="match status" value="1"/>
</dbReference>
<sequence>MYMQANGSKEHATAPEWPERRAARCYGSPHAAAPRGYVPHLARAKLVNFDGRNSTTPRGRTSQRGHKVTACTDLIRAPVVSMTKILSLFAAIALVAQPSSAFVQSPSSSATKITSSATRTPASKNDDDDLVTDRRSAVYGMAGLAISPFVVLPPSPANARLEGVNKPELLPSEPGLNVIQVEKFLTKGQERRVNEMLTSLEKDTGFRVKLLCQAYPRTPGLAIREYWDLGKEDQKDDKYVVLVADEFGGKGNVLNFNVGEGCKFALPNIFFTRLTGKFGTTFYVRENGVDLAIINALEAIVTCLRSEDQYCVSVPEEGLSMKSLGM</sequence>
<proteinExistence type="predicted"/>
<dbReference type="Proteomes" id="UP000266841">
    <property type="component" value="Unassembled WGS sequence"/>
</dbReference>
<name>K0SIP6_THAOC</name>
<protein>
    <recommendedName>
        <fullName evidence="2">TPM domain-containing protein</fullName>
    </recommendedName>
</protein>
<dbReference type="eggNOG" id="ENOG502QVHQ">
    <property type="taxonomic scope" value="Eukaryota"/>
</dbReference>
<feature type="compositionally biased region" description="Low complexity" evidence="1">
    <location>
        <begin position="105"/>
        <end position="120"/>
    </location>
</feature>
<evidence type="ECO:0000256" key="1">
    <source>
        <dbReference type="SAM" id="MobiDB-lite"/>
    </source>
</evidence>
<dbReference type="OrthoDB" id="417797at2759"/>
<dbReference type="PANTHER" id="PTHR35514:SF1">
    <property type="entry name" value="THYLAKOID LUMENAL 15.0 KDA PROTEIN 2, CHLOROPLASTIC"/>
    <property type="match status" value="1"/>
</dbReference>
<dbReference type="EMBL" id="AGNL01025385">
    <property type="protein sequence ID" value="EJK58377.1"/>
    <property type="molecule type" value="Genomic_DNA"/>
</dbReference>
<dbReference type="PANTHER" id="PTHR35514">
    <property type="entry name" value="THYLAKOID LUMENAL 15.0 KDA PROTEIN 2, CHLOROPLASTIC"/>
    <property type="match status" value="1"/>
</dbReference>
<keyword evidence="4" id="KW-1185">Reference proteome</keyword>
<comment type="caution">
    <text evidence="3">The sequence shown here is derived from an EMBL/GenBank/DDBJ whole genome shotgun (WGS) entry which is preliminary data.</text>
</comment>